<keyword evidence="1" id="KW-0812">Transmembrane</keyword>
<name>A0A839DVM2_9PSEU</name>
<feature type="transmembrane region" description="Helical" evidence="1">
    <location>
        <begin position="40"/>
        <end position="61"/>
    </location>
</feature>
<reference evidence="2 3" key="1">
    <citation type="submission" date="2020-07" db="EMBL/GenBank/DDBJ databases">
        <title>Sequencing the genomes of 1000 actinobacteria strains.</title>
        <authorList>
            <person name="Klenk H.-P."/>
        </authorList>
    </citation>
    <scope>NUCLEOTIDE SEQUENCE [LARGE SCALE GENOMIC DNA]</scope>
    <source>
        <strain evidence="2 3">DSM 45975</strain>
    </source>
</reference>
<gene>
    <name evidence="2" type="ORF">FHX42_000796</name>
</gene>
<protein>
    <submittedName>
        <fullName evidence="2">Uncharacterized protein</fullName>
    </submittedName>
</protein>
<dbReference type="AlphaFoldDB" id="A0A839DVM2"/>
<feature type="transmembrane region" description="Helical" evidence="1">
    <location>
        <begin position="12"/>
        <end position="34"/>
    </location>
</feature>
<keyword evidence="1" id="KW-0472">Membrane</keyword>
<accession>A0A839DVM2</accession>
<organism evidence="2 3">
    <name type="scientific">Halosaccharopolyspora lacisalsi</name>
    <dbReference type="NCBI Taxonomy" id="1000566"/>
    <lineage>
        <taxon>Bacteria</taxon>
        <taxon>Bacillati</taxon>
        <taxon>Actinomycetota</taxon>
        <taxon>Actinomycetes</taxon>
        <taxon>Pseudonocardiales</taxon>
        <taxon>Pseudonocardiaceae</taxon>
        <taxon>Halosaccharopolyspora</taxon>
    </lineage>
</organism>
<evidence type="ECO:0000313" key="3">
    <source>
        <dbReference type="Proteomes" id="UP000569329"/>
    </source>
</evidence>
<evidence type="ECO:0000256" key="1">
    <source>
        <dbReference type="SAM" id="Phobius"/>
    </source>
</evidence>
<sequence>MKTKRRTNGIIILSTVFVAAFVQPFVQIAAFGSASQWGTLRFWIFQIVYWSVVAAAIVLIANGRSIKKR</sequence>
<dbReference type="EMBL" id="JACGWZ010000001">
    <property type="protein sequence ID" value="MBA8823467.1"/>
    <property type="molecule type" value="Genomic_DNA"/>
</dbReference>
<keyword evidence="3" id="KW-1185">Reference proteome</keyword>
<proteinExistence type="predicted"/>
<evidence type="ECO:0000313" key="2">
    <source>
        <dbReference type="EMBL" id="MBA8823467.1"/>
    </source>
</evidence>
<dbReference type="Proteomes" id="UP000569329">
    <property type="component" value="Unassembled WGS sequence"/>
</dbReference>
<comment type="caution">
    <text evidence="2">The sequence shown here is derived from an EMBL/GenBank/DDBJ whole genome shotgun (WGS) entry which is preliminary data.</text>
</comment>
<keyword evidence="1" id="KW-1133">Transmembrane helix</keyword>